<reference evidence="1" key="1">
    <citation type="submission" date="2018-02" db="EMBL/GenBank/DDBJ databases">
        <title>Rhizophora mucronata_Transcriptome.</title>
        <authorList>
            <person name="Meera S.P."/>
            <person name="Sreeshan A."/>
            <person name="Augustine A."/>
        </authorList>
    </citation>
    <scope>NUCLEOTIDE SEQUENCE</scope>
    <source>
        <tissue evidence="1">Leaf</tissue>
    </source>
</reference>
<sequence>MFQWKAKSFPFSLVFGALRKERVERDRCQRYFFIF</sequence>
<dbReference type="EMBL" id="GGEC01084109">
    <property type="protein sequence ID" value="MBX64593.1"/>
    <property type="molecule type" value="Transcribed_RNA"/>
</dbReference>
<name>A0A2P2QCB6_RHIMU</name>
<protein>
    <submittedName>
        <fullName evidence="1">Uncharacterized protein</fullName>
    </submittedName>
</protein>
<organism evidence="1">
    <name type="scientific">Rhizophora mucronata</name>
    <name type="common">Asiatic mangrove</name>
    <dbReference type="NCBI Taxonomy" id="61149"/>
    <lineage>
        <taxon>Eukaryota</taxon>
        <taxon>Viridiplantae</taxon>
        <taxon>Streptophyta</taxon>
        <taxon>Embryophyta</taxon>
        <taxon>Tracheophyta</taxon>
        <taxon>Spermatophyta</taxon>
        <taxon>Magnoliopsida</taxon>
        <taxon>eudicotyledons</taxon>
        <taxon>Gunneridae</taxon>
        <taxon>Pentapetalae</taxon>
        <taxon>rosids</taxon>
        <taxon>fabids</taxon>
        <taxon>Malpighiales</taxon>
        <taxon>Rhizophoraceae</taxon>
        <taxon>Rhizophora</taxon>
    </lineage>
</organism>
<evidence type="ECO:0000313" key="1">
    <source>
        <dbReference type="EMBL" id="MBX64593.1"/>
    </source>
</evidence>
<proteinExistence type="predicted"/>
<dbReference type="AlphaFoldDB" id="A0A2P2QCB6"/>
<accession>A0A2P2QCB6</accession>